<keyword evidence="3" id="KW-1185">Reference proteome</keyword>
<accession>A0AAD4E5G9</accession>
<gene>
    <name evidence="2" type="ORF">F5891DRAFT_1190438</name>
</gene>
<name>A0AAD4E5G9_9AGAM</name>
<proteinExistence type="predicted"/>
<evidence type="ECO:0000313" key="3">
    <source>
        <dbReference type="Proteomes" id="UP001195769"/>
    </source>
</evidence>
<feature type="region of interest" description="Disordered" evidence="1">
    <location>
        <begin position="288"/>
        <end position="315"/>
    </location>
</feature>
<organism evidence="2 3">
    <name type="scientific">Suillus fuscotomentosus</name>
    <dbReference type="NCBI Taxonomy" id="1912939"/>
    <lineage>
        <taxon>Eukaryota</taxon>
        <taxon>Fungi</taxon>
        <taxon>Dikarya</taxon>
        <taxon>Basidiomycota</taxon>
        <taxon>Agaricomycotina</taxon>
        <taxon>Agaricomycetes</taxon>
        <taxon>Agaricomycetidae</taxon>
        <taxon>Boletales</taxon>
        <taxon>Suillineae</taxon>
        <taxon>Suillaceae</taxon>
        <taxon>Suillus</taxon>
    </lineage>
</organism>
<protein>
    <submittedName>
        <fullName evidence="2">Uncharacterized protein</fullName>
    </submittedName>
</protein>
<evidence type="ECO:0000313" key="2">
    <source>
        <dbReference type="EMBL" id="KAG1898668.1"/>
    </source>
</evidence>
<feature type="region of interest" description="Disordered" evidence="1">
    <location>
        <begin position="68"/>
        <end position="94"/>
    </location>
</feature>
<dbReference type="RefSeq" id="XP_041224244.1">
    <property type="nucleotide sequence ID" value="XM_041367297.1"/>
</dbReference>
<dbReference type="AlphaFoldDB" id="A0AAD4E5G9"/>
<sequence length="608" mass="66323">MSGDHLLLRELRNFDLLPPLSTVDPKLFPRWFNDFPEEIELNSSPPCVENASIDEHGGALINSINETAQPDIINEPESTEQEDSESNSRPMQAGEWHKQLREWFRNNSKGKTTPGSSSTSKALSALLGQLKPLVSDALKNNPVQPTQRLSAVRQHTTDCFADESDEVKKEIREETVRLNAARRLGDVVGQDSRTKEEVYHAIQELPILLGQIFEDLSVLMGGWHYTLLMGGVDPLCEGDIMTLSYHHGKTADGLSFKARTPNFHEQYLSPFERHLGCIYGASSKSTLPVAPSSTPTSPRLPPGLISLEDKSTSPRLPPGLISLEDKSTSLRLPPGLISLEDKSLVGNVLDPSPDFNALAGTKEHDTPITAWRKLTAFDEDPLTTSPTFNRTQWPGVSVADPSVEAIPPLMFHPLSSFHTTLLPQPASLLAQQMNQFSALAEVNGLSMEPHGNPLPFNQPMFNLGPHAPSDTHIPLSLLMTITLSLLSTSTPPESIHFKSTKHQPPSAPHQPLSIDRGSSAASRQLSPCDIGGVLAGETLQPGLETEMVSSLHVVSAASNRCTKHPPRPSTRAAEANKIGVKQGTKPAPKRKQTEVQRSGEGLKKKSHK</sequence>
<dbReference type="GeneID" id="64661595"/>
<dbReference type="Proteomes" id="UP001195769">
    <property type="component" value="Unassembled WGS sequence"/>
</dbReference>
<dbReference type="EMBL" id="JABBWK010000037">
    <property type="protein sequence ID" value="KAG1898668.1"/>
    <property type="molecule type" value="Genomic_DNA"/>
</dbReference>
<feature type="region of interest" description="Disordered" evidence="1">
    <location>
        <begin position="558"/>
        <end position="608"/>
    </location>
</feature>
<feature type="region of interest" description="Disordered" evidence="1">
    <location>
        <begin position="492"/>
        <end position="525"/>
    </location>
</feature>
<reference evidence="2" key="1">
    <citation type="journal article" date="2020" name="New Phytol.">
        <title>Comparative genomics reveals dynamic genome evolution in host specialist ectomycorrhizal fungi.</title>
        <authorList>
            <person name="Lofgren L.A."/>
            <person name="Nguyen N.H."/>
            <person name="Vilgalys R."/>
            <person name="Ruytinx J."/>
            <person name="Liao H.L."/>
            <person name="Branco S."/>
            <person name="Kuo A."/>
            <person name="LaButti K."/>
            <person name="Lipzen A."/>
            <person name="Andreopoulos W."/>
            <person name="Pangilinan J."/>
            <person name="Riley R."/>
            <person name="Hundley H."/>
            <person name="Na H."/>
            <person name="Barry K."/>
            <person name="Grigoriev I.V."/>
            <person name="Stajich J.E."/>
            <person name="Kennedy P.G."/>
        </authorList>
    </citation>
    <scope>NUCLEOTIDE SEQUENCE</scope>
    <source>
        <strain evidence="2">FC203</strain>
    </source>
</reference>
<evidence type="ECO:0000256" key="1">
    <source>
        <dbReference type="SAM" id="MobiDB-lite"/>
    </source>
</evidence>
<comment type="caution">
    <text evidence="2">The sequence shown here is derived from an EMBL/GenBank/DDBJ whole genome shotgun (WGS) entry which is preliminary data.</text>
</comment>